<name>A0ABU0JK74_9HYPH</name>
<evidence type="ECO:0000259" key="4">
    <source>
        <dbReference type="PROSITE" id="PS51071"/>
    </source>
</evidence>
<reference evidence="6 7" key="1">
    <citation type="submission" date="2023-07" db="EMBL/GenBank/DDBJ databases">
        <title>Genomic Encyclopedia of Type Strains, Phase IV (KMG-IV): sequencing the most valuable type-strain genomes for metagenomic binning, comparative biology and taxonomic classification.</title>
        <authorList>
            <person name="Goeker M."/>
        </authorList>
    </citation>
    <scope>NUCLEOTIDE SEQUENCE [LARGE SCALE GENOMIC DNA]</scope>
    <source>
        <strain evidence="6 7">DSM 19619</strain>
    </source>
</reference>
<evidence type="ECO:0000256" key="1">
    <source>
        <dbReference type="ARBA" id="ARBA00023015"/>
    </source>
</evidence>
<dbReference type="InterPro" id="IPR046348">
    <property type="entry name" value="SIS_dom_sf"/>
</dbReference>
<protein>
    <submittedName>
        <fullName evidence="6">RpiR family carbohydrate utilization transcriptional regulator</fullName>
    </submittedName>
</protein>
<dbReference type="SUPFAM" id="SSF53697">
    <property type="entry name" value="SIS domain"/>
    <property type="match status" value="1"/>
</dbReference>
<evidence type="ECO:0000259" key="5">
    <source>
        <dbReference type="PROSITE" id="PS51464"/>
    </source>
</evidence>
<dbReference type="EMBL" id="JAUSVX010000018">
    <property type="protein sequence ID" value="MDQ0473881.1"/>
    <property type="molecule type" value="Genomic_DNA"/>
</dbReference>
<dbReference type="PROSITE" id="PS51071">
    <property type="entry name" value="HTH_RPIR"/>
    <property type="match status" value="1"/>
</dbReference>
<gene>
    <name evidence="6" type="ORF">QO011_006917</name>
</gene>
<proteinExistence type="predicted"/>
<dbReference type="PANTHER" id="PTHR30514">
    <property type="entry name" value="GLUCOKINASE"/>
    <property type="match status" value="1"/>
</dbReference>
<comment type="caution">
    <text evidence="6">The sequence shown here is derived from an EMBL/GenBank/DDBJ whole genome shotgun (WGS) entry which is preliminary data.</text>
</comment>
<accession>A0ABU0JK74</accession>
<dbReference type="InterPro" id="IPR047640">
    <property type="entry name" value="RpiR-like"/>
</dbReference>
<keyword evidence="1" id="KW-0805">Transcription regulation</keyword>
<feature type="domain" description="HTH rpiR-type" evidence="4">
    <location>
        <begin position="14"/>
        <end position="90"/>
    </location>
</feature>
<dbReference type="InterPro" id="IPR001347">
    <property type="entry name" value="SIS_dom"/>
</dbReference>
<keyword evidence="3" id="KW-0804">Transcription</keyword>
<keyword evidence="7" id="KW-1185">Reference proteome</keyword>
<evidence type="ECO:0000256" key="3">
    <source>
        <dbReference type="ARBA" id="ARBA00023163"/>
    </source>
</evidence>
<dbReference type="InterPro" id="IPR036388">
    <property type="entry name" value="WH-like_DNA-bd_sf"/>
</dbReference>
<dbReference type="Pfam" id="PF01418">
    <property type="entry name" value="HTH_6"/>
    <property type="match status" value="1"/>
</dbReference>
<dbReference type="PROSITE" id="PS51464">
    <property type="entry name" value="SIS"/>
    <property type="match status" value="1"/>
</dbReference>
<evidence type="ECO:0000313" key="6">
    <source>
        <dbReference type="EMBL" id="MDQ0473881.1"/>
    </source>
</evidence>
<sequence length="296" mass="32469">MLRDQTQTPRPTTQNILEVVRTLHDELRKSERKVADLVLADPQRLLGATLAETAGFAEVSQPTVIRFCVALGCVGFQEFKLRLAQSLALGTPATHSVLLGSDPPEAVVEKIFDYTITSLDWARHHLDRPALGRAIAILEAARQIEFFGFGASAIVARDAQQKFPLFGVPCGAQLDSHQQIMVASMMRPGDVAVVISNTGRTRSIVEVARTARENGAEVIGIIGTPGSVLVEHCDVALVVETLDNTDIYTPTMSRIAALVVVDVLSTAVALRRDEAHGQRFRQMKRRLNELRFVERI</sequence>
<dbReference type="Gene3D" id="1.10.10.10">
    <property type="entry name" value="Winged helix-like DNA-binding domain superfamily/Winged helix DNA-binding domain"/>
    <property type="match status" value="1"/>
</dbReference>
<dbReference type="Proteomes" id="UP001242480">
    <property type="component" value="Unassembled WGS sequence"/>
</dbReference>
<organism evidence="6 7">
    <name type="scientific">Labrys wisconsinensis</name>
    <dbReference type="NCBI Taxonomy" id="425677"/>
    <lineage>
        <taxon>Bacteria</taxon>
        <taxon>Pseudomonadati</taxon>
        <taxon>Pseudomonadota</taxon>
        <taxon>Alphaproteobacteria</taxon>
        <taxon>Hyphomicrobiales</taxon>
        <taxon>Xanthobacteraceae</taxon>
        <taxon>Labrys</taxon>
    </lineage>
</organism>
<evidence type="ECO:0000256" key="2">
    <source>
        <dbReference type="ARBA" id="ARBA00023125"/>
    </source>
</evidence>
<keyword evidence="2" id="KW-0238">DNA-binding</keyword>
<dbReference type="InterPro" id="IPR009057">
    <property type="entry name" value="Homeodomain-like_sf"/>
</dbReference>
<feature type="domain" description="SIS" evidence="5">
    <location>
        <begin position="134"/>
        <end position="274"/>
    </location>
</feature>
<dbReference type="PANTHER" id="PTHR30514:SF1">
    <property type="entry name" value="HTH-TYPE TRANSCRIPTIONAL REGULATOR HEXR-RELATED"/>
    <property type="match status" value="1"/>
</dbReference>
<dbReference type="CDD" id="cd05013">
    <property type="entry name" value="SIS_RpiR"/>
    <property type="match status" value="1"/>
</dbReference>
<dbReference type="InterPro" id="IPR035472">
    <property type="entry name" value="RpiR-like_SIS"/>
</dbReference>
<dbReference type="Gene3D" id="3.40.50.10490">
    <property type="entry name" value="Glucose-6-phosphate isomerase like protein, domain 1"/>
    <property type="match status" value="1"/>
</dbReference>
<dbReference type="SUPFAM" id="SSF46689">
    <property type="entry name" value="Homeodomain-like"/>
    <property type="match status" value="1"/>
</dbReference>
<evidence type="ECO:0000313" key="7">
    <source>
        <dbReference type="Proteomes" id="UP001242480"/>
    </source>
</evidence>
<dbReference type="RefSeq" id="WP_307282597.1">
    <property type="nucleotide sequence ID" value="NZ_JAUSVX010000018.1"/>
</dbReference>
<dbReference type="Pfam" id="PF01380">
    <property type="entry name" value="SIS"/>
    <property type="match status" value="1"/>
</dbReference>
<dbReference type="InterPro" id="IPR000281">
    <property type="entry name" value="HTH_RpiR"/>
</dbReference>